<gene>
    <name evidence="4" type="ORF">N4261_12765</name>
</gene>
<reference evidence="4" key="1">
    <citation type="submission" date="2022-10" db="EMBL/GenBank/DDBJ databases">
        <title>Characterization and whole genome sequencing of a new Roseateles species, isolated from fresh water.</title>
        <authorList>
            <person name="Guliayeva D.Y."/>
            <person name="Akhremchuk A.E."/>
            <person name="Sikolenko M.A."/>
            <person name="Valentovich L.N."/>
            <person name="Sidarenka A.V."/>
        </authorList>
    </citation>
    <scope>NUCLEOTIDE SEQUENCE</scope>
    <source>
        <strain evidence="4">BIM B-1768</strain>
    </source>
</reference>
<evidence type="ECO:0008006" key="6">
    <source>
        <dbReference type="Google" id="ProtNLM"/>
    </source>
</evidence>
<keyword evidence="2" id="KW-0812">Transmembrane</keyword>
<evidence type="ECO:0000256" key="2">
    <source>
        <dbReference type="SAM" id="Phobius"/>
    </source>
</evidence>
<keyword evidence="5" id="KW-1185">Reference proteome</keyword>
<evidence type="ECO:0000256" key="3">
    <source>
        <dbReference type="SAM" id="SignalP"/>
    </source>
</evidence>
<protein>
    <recommendedName>
        <fullName evidence="6">PEP-CTERM protein-sorting domain-containing protein</fullName>
    </recommendedName>
</protein>
<feature type="transmembrane region" description="Helical" evidence="2">
    <location>
        <begin position="190"/>
        <end position="215"/>
    </location>
</feature>
<keyword evidence="2" id="KW-0472">Membrane</keyword>
<feature type="region of interest" description="Disordered" evidence="1">
    <location>
        <begin position="226"/>
        <end position="250"/>
    </location>
</feature>
<proteinExistence type="predicted"/>
<accession>A0ABY6B9U8</accession>
<evidence type="ECO:0000313" key="5">
    <source>
        <dbReference type="Proteomes" id="UP001064933"/>
    </source>
</evidence>
<evidence type="ECO:0000256" key="1">
    <source>
        <dbReference type="SAM" id="MobiDB-lite"/>
    </source>
</evidence>
<feature type="chain" id="PRO_5047037093" description="PEP-CTERM protein-sorting domain-containing protein" evidence="3">
    <location>
        <begin position="37"/>
        <end position="250"/>
    </location>
</feature>
<keyword evidence="3" id="KW-0732">Signal</keyword>
<evidence type="ECO:0000313" key="4">
    <source>
        <dbReference type="EMBL" id="UXH80691.1"/>
    </source>
</evidence>
<dbReference type="RefSeq" id="WP_261760508.1">
    <property type="nucleotide sequence ID" value="NZ_CP104562.2"/>
</dbReference>
<organism evidence="4 5">
    <name type="scientific">Roseateles amylovorans</name>
    <dbReference type="NCBI Taxonomy" id="2978473"/>
    <lineage>
        <taxon>Bacteria</taxon>
        <taxon>Pseudomonadati</taxon>
        <taxon>Pseudomonadota</taxon>
        <taxon>Betaproteobacteria</taxon>
        <taxon>Burkholderiales</taxon>
        <taxon>Sphaerotilaceae</taxon>
        <taxon>Roseateles</taxon>
    </lineage>
</organism>
<keyword evidence="2" id="KW-1133">Transmembrane helix</keyword>
<dbReference type="EMBL" id="CP104562">
    <property type="protein sequence ID" value="UXH80691.1"/>
    <property type="molecule type" value="Genomic_DNA"/>
</dbReference>
<sequence length="250" mass="26562">MTGFMFSPGRARGLRAALAALAAWGLLLLASTPAHALEFRYSYVGQLFDVQTRLIREDPPNDLVVAPYRIRADIWTSEILAAGATQDDILRFSLTLLPASGGPGQTLTFPGPGDPCCGGSVQTVGSFSIGATGMFALPTVWSLSIDQLTIAPTGRFEQLSLSTSNTRDSISGELETWNVRSGSLSASPGVWFMAVVPEVSSLVLMIAGLLILVVLRATGRRVRWPGATQDAGRQESWSGRTDHPSLGGQT</sequence>
<feature type="signal peptide" evidence="3">
    <location>
        <begin position="1"/>
        <end position="36"/>
    </location>
</feature>
<name>A0ABY6B9U8_9BURK</name>
<dbReference type="Proteomes" id="UP001064933">
    <property type="component" value="Chromosome"/>
</dbReference>